<dbReference type="InterPro" id="IPR029058">
    <property type="entry name" value="AB_hydrolase_fold"/>
</dbReference>
<keyword evidence="1" id="KW-0378">Hydrolase</keyword>
<dbReference type="PANTHER" id="PTHR22946:SF9">
    <property type="entry name" value="POLYKETIDE TRANSFERASE AF380"/>
    <property type="match status" value="1"/>
</dbReference>
<dbReference type="InterPro" id="IPR050261">
    <property type="entry name" value="FrsA_esterase"/>
</dbReference>
<evidence type="ECO:0000313" key="3">
    <source>
        <dbReference type="Proteomes" id="UP000823790"/>
    </source>
</evidence>
<name>A0ABS4DK44_9GAMM</name>
<protein>
    <recommendedName>
        <fullName evidence="4">Dienelactone hydrolase</fullName>
    </recommendedName>
</protein>
<dbReference type="InterPro" id="IPR016986">
    <property type="entry name" value="UCP031982_abhydr"/>
</dbReference>
<evidence type="ECO:0008006" key="4">
    <source>
        <dbReference type="Google" id="ProtNLM"/>
    </source>
</evidence>
<evidence type="ECO:0000313" key="2">
    <source>
        <dbReference type="EMBL" id="MBP1473421.1"/>
    </source>
</evidence>
<dbReference type="SUPFAM" id="SSF53474">
    <property type="entry name" value="alpha/beta-Hydrolases"/>
    <property type="match status" value="1"/>
</dbReference>
<proteinExistence type="predicted"/>
<dbReference type="PANTHER" id="PTHR22946">
    <property type="entry name" value="DIENELACTONE HYDROLASE DOMAIN-CONTAINING PROTEIN-RELATED"/>
    <property type="match status" value="1"/>
</dbReference>
<dbReference type="Proteomes" id="UP000823790">
    <property type="component" value="Unassembled WGS sequence"/>
</dbReference>
<evidence type="ECO:0000256" key="1">
    <source>
        <dbReference type="ARBA" id="ARBA00022801"/>
    </source>
</evidence>
<dbReference type="EMBL" id="JAGJRS010000009">
    <property type="protein sequence ID" value="MBP1473421.1"/>
    <property type="molecule type" value="Genomic_DNA"/>
</dbReference>
<accession>A0ABS4DK44</accession>
<dbReference type="PIRSF" id="PIRSF031982">
    <property type="entry name" value="UCP031982_abhydr"/>
    <property type="match status" value="1"/>
</dbReference>
<comment type="caution">
    <text evidence="2">The sequence shown here is derived from an EMBL/GenBank/DDBJ whole genome shotgun (WGS) entry which is preliminary data.</text>
</comment>
<gene>
    <name evidence="2" type="ORF">J7I44_03870</name>
</gene>
<keyword evidence="3" id="KW-1185">Reference proteome</keyword>
<dbReference type="RefSeq" id="WP_209616073.1">
    <property type="nucleotide sequence ID" value="NZ_JAGJRS010000009.1"/>
</dbReference>
<sequence>MALTRRMPAARTPALVRRLYRLLAAALLSIPLALCAATVEGAGIRPISFPDPVNQGHTPGFVFYPASAPTHGTTAVGPYDVAATPGAPALAGAWPLVVISHGHGGSDLGHHDLASYLARHGFVVATFEQPGDNFHDQSGSATSKVLVGRAIAVRAVIDTLLADARWKPLIDPARIGVAGFSAGGYTGLLVVGAKPRFDLFIGYCQRHPDDMETCGPAKKLTPEQAAAYLAAIQHDLTRWGDTADPRVKAAFVMAPLSLVFDKAGAGAIDRPVDLWYGQHDHVLLPSENARHIKPLVRTLAQVHEVAKADHWVFLAPCSTRLAKDAGEICKDPPGVDRAKVHQRINANAMAFFRKALGAH</sequence>
<reference evidence="2 3" key="1">
    <citation type="submission" date="2021-04" db="EMBL/GenBank/DDBJ databases">
        <authorList>
            <person name="Huq M.A."/>
        </authorList>
    </citation>
    <scope>NUCLEOTIDE SEQUENCE [LARGE SCALE GENOMIC DNA]</scope>
    <source>
        <strain evidence="2 3">MAH-13</strain>
    </source>
</reference>
<dbReference type="Gene3D" id="3.40.50.1820">
    <property type="entry name" value="alpha/beta hydrolase"/>
    <property type="match status" value="2"/>
</dbReference>
<organism evidence="2 3">
    <name type="scientific">Frateuria flava</name>
    <dbReference type="NCBI Taxonomy" id="2821489"/>
    <lineage>
        <taxon>Bacteria</taxon>
        <taxon>Pseudomonadati</taxon>
        <taxon>Pseudomonadota</taxon>
        <taxon>Gammaproteobacteria</taxon>
        <taxon>Lysobacterales</taxon>
        <taxon>Rhodanobacteraceae</taxon>
        <taxon>Frateuria</taxon>
    </lineage>
</organism>